<keyword evidence="3" id="KW-1185">Reference proteome</keyword>
<protein>
    <submittedName>
        <fullName evidence="2">Uncharacterized protein</fullName>
    </submittedName>
</protein>
<sequence length="141" mass="15832">MPEKRKEGRYPSRVKDNCDKTKEKSKWNHMGQCGARSQHLGSMGESKPSGAVDPSEPQQPLPALKELYSMEKQGHCLVIKTLSAPPISGHSSLQEEPPWREIYTWEPKVCKAPCTILKLLCPDGNIIEQVKDRNMSPDFSS</sequence>
<proteinExistence type="predicted"/>
<organism evidence="2 3">
    <name type="scientific">Pleuronectes platessa</name>
    <name type="common">European plaice</name>
    <dbReference type="NCBI Taxonomy" id="8262"/>
    <lineage>
        <taxon>Eukaryota</taxon>
        <taxon>Metazoa</taxon>
        <taxon>Chordata</taxon>
        <taxon>Craniata</taxon>
        <taxon>Vertebrata</taxon>
        <taxon>Euteleostomi</taxon>
        <taxon>Actinopterygii</taxon>
        <taxon>Neopterygii</taxon>
        <taxon>Teleostei</taxon>
        <taxon>Neoteleostei</taxon>
        <taxon>Acanthomorphata</taxon>
        <taxon>Carangaria</taxon>
        <taxon>Pleuronectiformes</taxon>
        <taxon>Pleuronectoidei</taxon>
        <taxon>Pleuronectidae</taxon>
        <taxon>Pleuronectes</taxon>
    </lineage>
</organism>
<evidence type="ECO:0000313" key="2">
    <source>
        <dbReference type="EMBL" id="CAB1429865.1"/>
    </source>
</evidence>
<gene>
    <name evidence="2" type="ORF">PLEPLA_LOCUS17845</name>
</gene>
<reference evidence="2" key="1">
    <citation type="submission" date="2020-03" db="EMBL/GenBank/DDBJ databases">
        <authorList>
            <person name="Weist P."/>
        </authorList>
    </citation>
    <scope>NUCLEOTIDE SEQUENCE</scope>
</reference>
<feature type="compositionally biased region" description="Basic and acidic residues" evidence="1">
    <location>
        <begin position="1"/>
        <end position="26"/>
    </location>
</feature>
<name>A0A9N7UFH9_PLEPL</name>
<dbReference type="EMBL" id="CADEAL010001180">
    <property type="protein sequence ID" value="CAB1429865.1"/>
    <property type="molecule type" value="Genomic_DNA"/>
</dbReference>
<dbReference type="Proteomes" id="UP001153269">
    <property type="component" value="Unassembled WGS sequence"/>
</dbReference>
<accession>A0A9N7UFH9</accession>
<evidence type="ECO:0000256" key="1">
    <source>
        <dbReference type="SAM" id="MobiDB-lite"/>
    </source>
</evidence>
<evidence type="ECO:0000313" key="3">
    <source>
        <dbReference type="Proteomes" id="UP001153269"/>
    </source>
</evidence>
<dbReference type="AlphaFoldDB" id="A0A9N7UFH9"/>
<comment type="caution">
    <text evidence="2">The sequence shown here is derived from an EMBL/GenBank/DDBJ whole genome shotgun (WGS) entry which is preliminary data.</text>
</comment>
<feature type="region of interest" description="Disordered" evidence="1">
    <location>
        <begin position="1"/>
        <end position="60"/>
    </location>
</feature>